<sequence length="417" mass="46378">MINRRRFLQGSAALGALSWGDATSEAAGALTAQDDRRFWIETTTKLAQPVLQALQARKLKLLMPVEAPHGNGEDRRQFTHLEALGRLLCGIAPWLETGPQDGPEGQLRAQYAEWSRAGIQSATDPQSPDFMNFHQGGQPVVDAAFLALAIVRAPHELWQKLDSTTQRHVIAALASTRVIQPPYSNWLLFSAMVEAALSFMGAWWDPMRIDYAVRGVDSFYKGDGMYGDGPDFHCDYYNSFVIHPMLLHVLDTIGKSSSAWNAYRPQMMERSRRYAAIQERLIGPEGDFPPIGRSLSYRFGAFHLLAEMALRKELPETVSPAQVRSALTAVMRRMLQAPGMFDTQGWLQVGFYGHQPTIAEPYISTGSCYLCSAALLPLGLSSSDPFWSDPAAPWTSKKVWAGEPVEADHALREEHSR</sequence>
<dbReference type="PANTHER" id="PTHR35339">
    <property type="entry name" value="LINALOOL DEHYDRATASE_ISOMERASE DOMAIN-CONTAINING PROTEIN"/>
    <property type="match status" value="1"/>
</dbReference>
<gene>
    <name evidence="2" type="ORF">ESZ00_17135</name>
</gene>
<dbReference type="InterPro" id="IPR049349">
    <property type="entry name" value="DUF2264_N"/>
</dbReference>
<name>A0A4Q1S9P8_9BACT</name>
<feature type="domain" description="DUF2264" evidence="1">
    <location>
        <begin position="35"/>
        <end position="394"/>
    </location>
</feature>
<evidence type="ECO:0000313" key="3">
    <source>
        <dbReference type="Proteomes" id="UP000290253"/>
    </source>
</evidence>
<dbReference type="Proteomes" id="UP000290253">
    <property type="component" value="Unassembled WGS sequence"/>
</dbReference>
<keyword evidence="3" id="KW-1185">Reference proteome</keyword>
<comment type="caution">
    <text evidence="2">The sequence shown here is derived from an EMBL/GenBank/DDBJ whole genome shotgun (WGS) entry which is preliminary data.</text>
</comment>
<dbReference type="AlphaFoldDB" id="A0A4Q1S9P8"/>
<accession>A0A4Q1S9P8</accession>
<dbReference type="Pfam" id="PF10022">
    <property type="entry name" value="DUF2264"/>
    <property type="match status" value="1"/>
</dbReference>
<dbReference type="OrthoDB" id="9813465at2"/>
<dbReference type="PROSITE" id="PS51318">
    <property type="entry name" value="TAT"/>
    <property type="match status" value="1"/>
</dbReference>
<organism evidence="2 3">
    <name type="scientific">Silvibacterium dinghuense</name>
    <dbReference type="NCBI Taxonomy" id="1560006"/>
    <lineage>
        <taxon>Bacteria</taxon>
        <taxon>Pseudomonadati</taxon>
        <taxon>Acidobacteriota</taxon>
        <taxon>Terriglobia</taxon>
        <taxon>Terriglobales</taxon>
        <taxon>Acidobacteriaceae</taxon>
        <taxon>Silvibacterium</taxon>
    </lineage>
</organism>
<protein>
    <submittedName>
        <fullName evidence="2">DUF2264 domain-containing protein</fullName>
    </submittedName>
</protein>
<dbReference type="PANTHER" id="PTHR35339:SF3">
    <property type="entry name" value="DUF2264 DOMAIN-CONTAINING PROTEIN"/>
    <property type="match status" value="1"/>
</dbReference>
<proteinExistence type="predicted"/>
<dbReference type="EMBL" id="SDMK01000004">
    <property type="protein sequence ID" value="RXS93770.1"/>
    <property type="molecule type" value="Genomic_DNA"/>
</dbReference>
<dbReference type="RefSeq" id="WP_129209572.1">
    <property type="nucleotide sequence ID" value="NZ_BMGU01000002.1"/>
</dbReference>
<dbReference type="InterPro" id="IPR016624">
    <property type="entry name" value="UCP014753"/>
</dbReference>
<reference evidence="2 3" key="1">
    <citation type="journal article" date="2016" name="Int. J. Syst. Evol. Microbiol.">
        <title>Acidipila dinghuensis sp. nov., an acidobacterium isolated from forest soil.</title>
        <authorList>
            <person name="Jiang Y.W."/>
            <person name="Wang J."/>
            <person name="Chen M.H."/>
            <person name="Lv Y.Y."/>
            <person name="Qiu L.H."/>
        </authorList>
    </citation>
    <scope>NUCLEOTIDE SEQUENCE [LARGE SCALE GENOMIC DNA]</scope>
    <source>
        <strain evidence="2 3">DHOF10</strain>
    </source>
</reference>
<evidence type="ECO:0000313" key="2">
    <source>
        <dbReference type="EMBL" id="RXS93770.1"/>
    </source>
</evidence>
<evidence type="ECO:0000259" key="1">
    <source>
        <dbReference type="Pfam" id="PF10022"/>
    </source>
</evidence>
<dbReference type="PIRSF" id="PIRSF014753">
    <property type="entry name" value="UCP014753"/>
    <property type="match status" value="1"/>
</dbReference>
<dbReference type="InterPro" id="IPR006311">
    <property type="entry name" value="TAT_signal"/>
</dbReference>